<comment type="similarity">
    <text evidence="1">Belongs to the COQ10 family.</text>
</comment>
<dbReference type="PANTHER" id="PTHR12901:SF10">
    <property type="entry name" value="COENZYME Q-BINDING PROTEIN COQ10, MITOCHONDRIAL"/>
    <property type="match status" value="1"/>
</dbReference>
<dbReference type="GO" id="GO:0005739">
    <property type="term" value="C:mitochondrion"/>
    <property type="evidence" value="ECO:0007669"/>
    <property type="project" value="TreeGrafter"/>
</dbReference>
<name>B5RUJ0_DEBHA</name>
<feature type="domain" description="Coenzyme Q-binding protein COQ10 START" evidence="4">
    <location>
        <begin position="55"/>
        <end position="189"/>
    </location>
</feature>
<dbReference type="OMA" id="IDGPFKY"/>
<proteinExistence type="inferred from homology"/>
<accession>B5RUJ0</accession>
<evidence type="ECO:0000256" key="2">
    <source>
        <dbReference type="ARBA" id="ARBA00011814"/>
    </source>
</evidence>
<dbReference type="EMBL" id="CR382138">
    <property type="protein sequence ID" value="CAR66368.1"/>
    <property type="molecule type" value="Genomic_DNA"/>
</dbReference>
<comment type="function">
    <text evidence="3">Required for the function of coenzyme Q in the respiratory chain. May serve as a chaperone or may be involved in the transport of Q6 from its site of synthesis to the catalytic sites of the respiratory complexes.</text>
</comment>
<dbReference type="Gene3D" id="3.30.530.20">
    <property type="match status" value="1"/>
</dbReference>
<evidence type="ECO:0000256" key="3">
    <source>
        <dbReference type="ARBA" id="ARBA00024947"/>
    </source>
</evidence>
<evidence type="ECO:0000256" key="1">
    <source>
        <dbReference type="ARBA" id="ARBA00006885"/>
    </source>
</evidence>
<dbReference type="PANTHER" id="PTHR12901">
    <property type="entry name" value="SPERM PROTEIN HOMOLOG"/>
    <property type="match status" value="1"/>
</dbReference>
<dbReference type="FunCoup" id="B5RUJ0">
    <property type="interactions" value="147"/>
</dbReference>
<dbReference type="HOGENOM" id="CLU_079653_1_2_1"/>
<dbReference type="InterPro" id="IPR044996">
    <property type="entry name" value="COQ10-like"/>
</dbReference>
<evidence type="ECO:0000313" key="6">
    <source>
        <dbReference type="Proteomes" id="UP000000599"/>
    </source>
</evidence>
<dbReference type="KEGG" id="dha:DEHA2F18854g"/>
<dbReference type="GO" id="GO:0048039">
    <property type="term" value="F:ubiquinone binding"/>
    <property type="evidence" value="ECO:0007669"/>
    <property type="project" value="InterPro"/>
</dbReference>
<evidence type="ECO:0000313" key="5">
    <source>
        <dbReference type="EMBL" id="CAR66368.1"/>
    </source>
</evidence>
<dbReference type="CDD" id="cd07813">
    <property type="entry name" value="COQ10p_like"/>
    <property type="match status" value="1"/>
</dbReference>
<dbReference type="Proteomes" id="UP000000599">
    <property type="component" value="Chromosome F"/>
</dbReference>
<dbReference type="InParanoid" id="B5RUJ0"/>
<dbReference type="SUPFAM" id="SSF55961">
    <property type="entry name" value="Bet v1-like"/>
    <property type="match status" value="1"/>
</dbReference>
<organism evidence="5 6">
    <name type="scientific">Debaryomyces hansenii (strain ATCC 36239 / CBS 767 / BCRC 21394 / JCM 1990 / NBRC 0083 / IGC 2968)</name>
    <name type="common">Yeast</name>
    <name type="synonym">Torulaspora hansenii</name>
    <dbReference type="NCBI Taxonomy" id="284592"/>
    <lineage>
        <taxon>Eukaryota</taxon>
        <taxon>Fungi</taxon>
        <taxon>Dikarya</taxon>
        <taxon>Ascomycota</taxon>
        <taxon>Saccharomycotina</taxon>
        <taxon>Pichiomycetes</taxon>
        <taxon>Debaryomycetaceae</taxon>
        <taxon>Debaryomyces</taxon>
    </lineage>
</organism>
<comment type="subunit">
    <text evidence="2">Interacts with coenzyme Q.</text>
</comment>
<dbReference type="Pfam" id="PF03364">
    <property type="entry name" value="Polyketide_cyc"/>
    <property type="match status" value="1"/>
</dbReference>
<protein>
    <submittedName>
        <fullName evidence="5">DEHA2F18854p</fullName>
    </submittedName>
</protein>
<dbReference type="RefSeq" id="XP_002770847.1">
    <property type="nucleotide sequence ID" value="XM_002770801.1"/>
</dbReference>
<dbReference type="OrthoDB" id="292693at2759"/>
<evidence type="ECO:0000259" key="4">
    <source>
        <dbReference type="Pfam" id="PF03364"/>
    </source>
</evidence>
<gene>
    <name evidence="5" type="ordered locus">DEHA2F18854g</name>
</gene>
<dbReference type="InterPro" id="IPR023393">
    <property type="entry name" value="START-like_dom_sf"/>
</dbReference>
<keyword evidence="6" id="KW-1185">Reference proteome</keyword>
<dbReference type="GeneID" id="8999007"/>
<dbReference type="VEuPathDB" id="FungiDB:DEHA2F18854g"/>
<dbReference type="InterPro" id="IPR005031">
    <property type="entry name" value="COQ10_START"/>
</dbReference>
<reference evidence="5 6" key="1">
    <citation type="journal article" date="2004" name="Nature">
        <title>Genome evolution in yeasts.</title>
        <authorList>
            <consortium name="Genolevures"/>
            <person name="Dujon B."/>
            <person name="Sherman D."/>
            <person name="Fischer G."/>
            <person name="Durrens P."/>
            <person name="Casaregola S."/>
            <person name="Lafontaine I."/>
            <person name="de Montigny J."/>
            <person name="Marck C."/>
            <person name="Neuveglise C."/>
            <person name="Talla E."/>
            <person name="Goffard N."/>
            <person name="Frangeul L."/>
            <person name="Aigle M."/>
            <person name="Anthouard V."/>
            <person name="Babour A."/>
            <person name="Barbe V."/>
            <person name="Barnay S."/>
            <person name="Blanchin S."/>
            <person name="Beckerich J.M."/>
            <person name="Beyne E."/>
            <person name="Bleykasten C."/>
            <person name="Boisrame A."/>
            <person name="Boyer J."/>
            <person name="Cattolico L."/>
            <person name="Confanioleri F."/>
            <person name="de Daruvar A."/>
            <person name="Despons L."/>
            <person name="Fabre E."/>
            <person name="Fairhead C."/>
            <person name="Ferry-Dumazet H."/>
            <person name="Groppi A."/>
            <person name="Hantraye F."/>
            <person name="Hennequin C."/>
            <person name="Jauniaux N."/>
            <person name="Joyet P."/>
            <person name="Kachouri R."/>
            <person name="Kerrest A."/>
            <person name="Koszul R."/>
            <person name="Lemaire M."/>
            <person name="Lesur I."/>
            <person name="Ma L."/>
            <person name="Muller H."/>
            <person name="Nicaud J.M."/>
            <person name="Nikolski M."/>
            <person name="Oztas S."/>
            <person name="Ozier-Kalogeropoulos O."/>
            <person name="Pellenz S."/>
            <person name="Potier S."/>
            <person name="Richard G.F."/>
            <person name="Straub M.L."/>
            <person name="Suleau A."/>
            <person name="Swennene D."/>
            <person name="Tekaia F."/>
            <person name="Wesolowski-Louvel M."/>
            <person name="Westhof E."/>
            <person name="Wirth B."/>
            <person name="Zeniou-Meyer M."/>
            <person name="Zivanovic I."/>
            <person name="Bolotin-Fukuhara M."/>
            <person name="Thierry A."/>
            <person name="Bouchier C."/>
            <person name="Caudron B."/>
            <person name="Scarpelli C."/>
            <person name="Gaillardin C."/>
            <person name="Weissenbach J."/>
            <person name="Wincker P."/>
            <person name="Souciet J.L."/>
        </authorList>
    </citation>
    <scope>NUCLEOTIDE SEQUENCE [LARGE SCALE GENOMIC DNA]</scope>
    <source>
        <strain evidence="6">ATCC 36239 / CBS 767 / BCRC 21394 / JCM 1990 / NBRC 0083 / IGC 2968</strain>
    </source>
</reference>
<dbReference type="STRING" id="284592.B5RUJ0"/>
<dbReference type="eggNOG" id="KOG3177">
    <property type="taxonomic scope" value="Eukaryota"/>
</dbReference>
<sequence length="208" mass="24165">MILPSYTRLIRVGRVCDRLQTPYSSSFLDRTFFTLPSFSSGSEPNLQTYKVTKRVNVTPEQMFNVVSNVSRYHEFVPFVEKSSITKKDPKSDLPVEGVLRVGWQQFDEEFTSKIHCVLNEKVAVKSLTISLFNSLNTEWNFKEMKSSHIKEPSCEVELNLKYSFKNPLYNAISSMFSDQVTKIMIKAFEQRAIESKLKDKFKTRDVKF</sequence>
<dbReference type="AlphaFoldDB" id="B5RUJ0"/>
<dbReference type="GO" id="GO:0045333">
    <property type="term" value="P:cellular respiration"/>
    <property type="evidence" value="ECO:0007669"/>
    <property type="project" value="InterPro"/>
</dbReference>